<proteinExistence type="predicted"/>
<dbReference type="EMBL" id="SRXT01000004">
    <property type="protein sequence ID" value="TGX53170.1"/>
    <property type="molecule type" value="Genomic_DNA"/>
</dbReference>
<reference evidence="3 4" key="1">
    <citation type="submission" date="2019-04" db="EMBL/GenBank/DDBJ databases">
        <title>Sphingomonas psychrotolerans sp. nov., isolated from soil in the Tianshan Mountains, Xinjiang, China.</title>
        <authorList>
            <person name="Luo Y."/>
            <person name="Sheng H."/>
        </authorList>
    </citation>
    <scope>NUCLEOTIDE SEQUENCE [LARGE SCALE GENOMIC DNA]</scope>
    <source>
        <strain evidence="3 4">ZFGT-11</strain>
    </source>
</reference>
<dbReference type="OrthoDB" id="7182479at2"/>
<organism evidence="3 4">
    <name type="scientific">Sphingomonas gei</name>
    <dbReference type="NCBI Taxonomy" id="1395960"/>
    <lineage>
        <taxon>Bacteria</taxon>
        <taxon>Pseudomonadati</taxon>
        <taxon>Pseudomonadota</taxon>
        <taxon>Alphaproteobacteria</taxon>
        <taxon>Sphingomonadales</taxon>
        <taxon>Sphingomonadaceae</taxon>
        <taxon>Sphingomonas</taxon>
    </lineage>
</organism>
<dbReference type="AlphaFoldDB" id="A0A4S1XCN2"/>
<dbReference type="RefSeq" id="WP_135963680.1">
    <property type="nucleotide sequence ID" value="NZ_SRXT01000004.1"/>
</dbReference>
<keyword evidence="4" id="KW-1185">Reference proteome</keyword>
<feature type="compositionally biased region" description="Polar residues" evidence="1">
    <location>
        <begin position="11"/>
        <end position="34"/>
    </location>
</feature>
<sequence>MKTDGPATMAGTISQGDSTAQRMPSITSPKNANFNRDRYRVLEDEWAKAKRAGKEVTVPIVPHYREGALRPFEIDVSFTVDGQKRSIKCPMSERRNAVADD</sequence>
<accession>A0A4S1XCN2</accession>
<protein>
    <recommendedName>
        <fullName evidence="2">Type VII secretion system protein EssD-like domain-containing protein</fullName>
    </recommendedName>
</protein>
<dbReference type="Proteomes" id="UP000306147">
    <property type="component" value="Unassembled WGS sequence"/>
</dbReference>
<gene>
    <name evidence="3" type="ORF">E5A73_09885</name>
</gene>
<evidence type="ECO:0000313" key="3">
    <source>
        <dbReference type="EMBL" id="TGX53170.1"/>
    </source>
</evidence>
<name>A0A4S1XCN2_9SPHN</name>
<feature type="region of interest" description="Disordered" evidence="1">
    <location>
        <begin position="1"/>
        <end position="34"/>
    </location>
</feature>
<evidence type="ECO:0000256" key="1">
    <source>
        <dbReference type="SAM" id="MobiDB-lite"/>
    </source>
</evidence>
<evidence type="ECO:0000313" key="4">
    <source>
        <dbReference type="Proteomes" id="UP000306147"/>
    </source>
</evidence>
<dbReference type="InterPro" id="IPR044927">
    <property type="entry name" value="Endonuclea_NS_2"/>
</dbReference>
<evidence type="ECO:0000259" key="2">
    <source>
        <dbReference type="Pfam" id="PF13930"/>
    </source>
</evidence>
<feature type="domain" description="Type VII secretion system protein EssD-like" evidence="2">
    <location>
        <begin position="29"/>
        <end position="81"/>
    </location>
</feature>
<dbReference type="Pfam" id="PF13930">
    <property type="entry name" value="Endonuclea_NS_2"/>
    <property type="match status" value="1"/>
</dbReference>
<comment type="caution">
    <text evidence="3">The sequence shown here is derived from an EMBL/GenBank/DDBJ whole genome shotgun (WGS) entry which is preliminary data.</text>
</comment>